<organism evidence="1 2">
    <name type="scientific">Amanita muscaria (strain Koide BX008)</name>
    <dbReference type="NCBI Taxonomy" id="946122"/>
    <lineage>
        <taxon>Eukaryota</taxon>
        <taxon>Fungi</taxon>
        <taxon>Dikarya</taxon>
        <taxon>Basidiomycota</taxon>
        <taxon>Agaricomycotina</taxon>
        <taxon>Agaricomycetes</taxon>
        <taxon>Agaricomycetidae</taxon>
        <taxon>Agaricales</taxon>
        <taxon>Pluteineae</taxon>
        <taxon>Amanitaceae</taxon>
        <taxon>Amanita</taxon>
    </lineage>
</organism>
<reference evidence="1 2" key="1">
    <citation type="submission" date="2014-04" db="EMBL/GenBank/DDBJ databases">
        <title>Evolutionary Origins and Diversification of the Mycorrhizal Mutualists.</title>
        <authorList>
            <consortium name="DOE Joint Genome Institute"/>
            <consortium name="Mycorrhizal Genomics Consortium"/>
            <person name="Kohler A."/>
            <person name="Kuo A."/>
            <person name="Nagy L.G."/>
            <person name="Floudas D."/>
            <person name="Copeland A."/>
            <person name="Barry K.W."/>
            <person name="Cichocki N."/>
            <person name="Veneault-Fourrey C."/>
            <person name="LaButti K."/>
            <person name="Lindquist E.A."/>
            <person name="Lipzen A."/>
            <person name="Lundell T."/>
            <person name="Morin E."/>
            <person name="Murat C."/>
            <person name="Riley R."/>
            <person name="Ohm R."/>
            <person name="Sun H."/>
            <person name="Tunlid A."/>
            <person name="Henrissat B."/>
            <person name="Grigoriev I.V."/>
            <person name="Hibbett D.S."/>
            <person name="Martin F."/>
        </authorList>
    </citation>
    <scope>NUCLEOTIDE SEQUENCE [LARGE SCALE GENOMIC DNA]</scope>
    <source>
        <strain evidence="1 2">Koide BX008</strain>
    </source>
</reference>
<evidence type="ECO:0000313" key="1">
    <source>
        <dbReference type="EMBL" id="KIL59503.1"/>
    </source>
</evidence>
<gene>
    <name evidence="1" type="ORF">M378DRAFT_1002200</name>
</gene>
<dbReference type="HOGENOM" id="CLU_2775458_0_0_1"/>
<dbReference type="AlphaFoldDB" id="A0A0C2WT67"/>
<accession>A0A0C2WT67</accession>
<protein>
    <submittedName>
        <fullName evidence="1">Uncharacterized protein</fullName>
    </submittedName>
</protein>
<dbReference type="EMBL" id="KN818314">
    <property type="protein sequence ID" value="KIL59503.1"/>
    <property type="molecule type" value="Genomic_DNA"/>
</dbReference>
<name>A0A0C2WT67_AMAMK</name>
<evidence type="ECO:0000313" key="2">
    <source>
        <dbReference type="Proteomes" id="UP000054549"/>
    </source>
</evidence>
<keyword evidence="2" id="KW-1185">Reference proteome</keyword>
<dbReference type="Proteomes" id="UP000054549">
    <property type="component" value="Unassembled WGS sequence"/>
</dbReference>
<proteinExistence type="predicted"/>
<dbReference type="InParanoid" id="A0A0C2WT67"/>
<sequence>MSSGCTSIECITAVVRERRNGNVSLLYSNVQNVWLTMVVLKNVFSMFSKGNNCIQFANRYIKLLHLPFW</sequence>